<comment type="caution">
    <text evidence="2">The sequence shown here is derived from an EMBL/GenBank/DDBJ whole genome shotgun (WGS) entry which is preliminary data.</text>
</comment>
<keyword evidence="3" id="KW-1185">Reference proteome</keyword>
<organism evidence="2 3">
    <name type="scientific">Striga hermonthica</name>
    <name type="common">Purple witchweed</name>
    <name type="synonym">Buchnera hermonthica</name>
    <dbReference type="NCBI Taxonomy" id="68872"/>
    <lineage>
        <taxon>Eukaryota</taxon>
        <taxon>Viridiplantae</taxon>
        <taxon>Streptophyta</taxon>
        <taxon>Embryophyta</taxon>
        <taxon>Tracheophyta</taxon>
        <taxon>Spermatophyta</taxon>
        <taxon>Magnoliopsida</taxon>
        <taxon>eudicotyledons</taxon>
        <taxon>Gunneridae</taxon>
        <taxon>Pentapetalae</taxon>
        <taxon>asterids</taxon>
        <taxon>lamiids</taxon>
        <taxon>Lamiales</taxon>
        <taxon>Orobanchaceae</taxon>
        <taxon>Buchnereae</taxon>
        <taxon>Striga</taxon>
    </lineage>
</organism>
<evidence type="ECO:0000313" key="3">
    <source>
        <dbReference type="Proteomes" id="UP001153555"/>
    </source>
</evidence>
<proteinExistence type="predicted"/>
<dbReference type="Pfam" id="PF22936">
    <property type="entry name" value="Pol_BBD"/>
    <property type="match status" value="1"/>
</dbReference>
<dbReference type="AlphaFoldDB" id="A0A9N7P0U8"/>
<sequence>FSSMMQQLQELTKYIKGKEEQEKRVDYAQFVSFESKVESKDMYYALSALGQGLSEEWIIDTGASKHICKDESCMTNVETLKDPVVICLPDGSLKTLRYKGDVVLDEKVTLFEVLLVPSFKYNLLSVMQL</sequence>
<protein>
    <recommendedName>
        <fullName evidence="1">Retrovirus-related Pol polyprotein from transposon TNT 1-94-like beta-barrel domain-containing protein</fullName>
    </recommendedName>
</protein>
<dbReference type="EMBL" id="CACSLK010034598">
    <property type="protein sequence ID" value="CAA0842119.1"/>
    <property type="molecule type" value="Genomic_DNA"/>
</dbReference>
<evidence type="ECO:0000313" key="2">
    <source>
        <dbReference type="EMBL" id="CAA0842119.1"/>
    </source>
</evidence>
<name>A0A9N7P0U8_STRHE</name>
<reference evidence="2" key="1">
    <citation type="submission" date="2019-12" db="EMBL/GenBank/DDBJ databases">
        <authorList>
            <person name="Scholes J."/>
        </authorList>
    </citation>
    <scope>NUCLEOTIDE SEQUENCE</scope>
</reference>
<accession>A0A9N7P0U8</accession>
<dbReference type="InterPro" id="IPR054722">
    <property type="entry name" value="PolX-like_BBD"/>
</dbReference>
<evidence type="ECO:0000259" key="1">
    <source>
        <dbReference type="Pfam" id="PF22936"/>
    </source>
</evidence>
<feature type="non-terminal residue" evidence="2">
    <location>
        <position position="1"/>
    </location>
</feature>
<gene>
    <name evidence="2" type="ORF">SHERM_07983</name>
</gene>
<feature type="non-terminal residue" evidence="2">
    <location>
        <position position="129"/>
    </location>
</feature>
<dbReference type="OrthoDB" id="914071at2759"/>
<feature type="domain" description="Retrovirus-related Pol polyprotein from transposon TNT 1-94-like beta-barrel" evidence="1">
    <location>
        <begin position="57"/>
        <end position="129"/>
    </location>
</feature>
<dbReference type="Proteomes" id="UP001153555">
    <property type="component" value="Unassembled WGS sequence"/>
</dbReference>